<comment type="similarity">
    <text evidence="2">Belongs to the expansin family. Expansin B subfamily.</text>
</comment>
<dbReference type="CDD" id="cd22275">
    <property type="entry name" value="DPBB_EXPB_N"/>
    <property type="match status" value="1"/>
</dbReference>
<evidence type="ECO:0000256" key="4">
    <source>
        <dbReference type="ARBA" id="ARBA00022525"/>
    </source>
</evidence>
<dbReference type="Gene3D" id="2.60.40.760">
    <property type="entry name" value="Expansin, cellulose-binding-like domain"/>
    <property type="match status" value="1"/>
</dbReference>
<dbReference type="HOGENOM" id="CLU_027462_1_0_1"/>
<evidence type="ECO:0000256" key="8">
    <source>
        <dbReference type="SAM" id="SignalP"/>
    </source>
</evidence>
<gene>
    <name evidence="12" type="primary">LOC101786712</name>
    <name evidence="11" type="ORF">SETIT_9G334300v2</name>
</gene>
<dbReference type="FunCoup" id="K4AME5">
    <property type="interactions" value="12"/>
</dbReference>
<dbReference type="InterPro" id="IPR007117">
    <property type="entry name" value="Expansin_CBD"/>
</dbReference>
<evidence type="ECO:0000259" key="9">
    <source>
        <dbReference type="PROSITE" id="PS50842"/>
    </source>
</evidence>
<dbReference type="PROSITE" id="PS50842">
    <property type="entry name" value="EXPANSIN_EG45"/>
    <property type="match status" value="1"/>
</dbReference>
<dbReference type="Pfam" id="PF01357">
    <property type="entry name" value="Expansin_C"/>
    <property type="match status" value="1"/>
</dbReference>
<protein>
    <recommendedName>
        <fullName evidence="14">Expansin-like EG45 domain-containing protein</fullName>
    </recommendedName>
</protein>
<dbReference type="KEGG" id="sita:101786712"/>
<dbReference type="SUPFAM" id="SSF49590">
    <property type="entry name" value="PHL pollen allergen"/>
    <property type="match status" value="1"/>
</dbReference>
<dbReference type="OrthoDB" id="5823761at2759"/>
<reference evidence="11 13" key="1">
    <citation type="journal article" date="2012" name="Nat. Biotechnol.">
        <title>Reference genome sequence of the model plant Setaria.</title>
        <authorList>
            <person name="Bennetzen J.L."/>
            <person name="Schmutz J."/>
            <person name="Wang H."/>
            <person name="Percifield R."/>
            <person name="Hawkins J."/>
            <person name="Pontaroli A.C."/>
            <person name="Estep M."/>
            <person name="Feng L."/>
            <person name="Vaughn J.N."/>
            <person name="Grimwood J."/>
            <person name="Jenkins J."/>
            <person name="Barry K."/>
            <person name="Lindquist E."/>
            <person name="Hellsten U."/>
            <person name="Deshpande S."/>
            <person name="Wang X."/>
            <person name="Wu X."/>
            <person name="Mitros T."/>
            <person name="Triplett J."/>
            <person name="Yang X."/>
            <person name="Ye C.Y."/>
            <person name="Mauro-Herrera M."/>
            <person name="Wang L."/>
            <person name="Li P."/>
            <person name="Sharma M."/>
            <person name="Sharma R."/>
            <person name="Ronald P.C."/>
            <person name="Panaud O."/>
            <person name="Kellogg E.A."/>
            <person name="Brutnell T.P."/>
            <person name="Doust A.N."/>
            <person name="Tuskan G.A."/>
            <person name="Rokhsar D."/>
            <person name="Devos K.M."/>
        </authorList>
    </citation>
    <scope>NUCLEOTIDE SEQUENCE [LARGE SCALE GENOMIC DNA]</scope>
    <source>
        <strain evidence="13">cv. Yugu1</strain>
        <strain evidence="11">Yugu1</strain>
    </source>
</reference>
<dbReference type="InterPro" id="IPR005795">
    <property type="entry name" value="LolPI"/>
</dbReference>
<evidence type="ECO:0000256" key="3">
    <source>
        <dbReference type="ARBA" id="ARBA00022512"/>
    </source>
</evidence>
<accession>K4AME5</accession>
<dbReference type="PANTHER" id="PTHR31692:SF55">
    <property type="entry name" value="BETA-EXPANSIN 1A"/>
    <property type="match status" value="1"/>
</dbReference>
<dbReference type="InterPro" id="IPR009009">
    <property type="entry name" value="RlpA-like_DPBB"/>
</dbReference>
<reference evidence="11" key="2">
    <citation type="submission" date="2015-07" db="EMBL/GenBank/DDBJ databases">
        <authorList>
            <person name="Noorani M."/>
        </authorList>
    </citation>
    <scope>NUCLEOTIDE SEQUENCE</scope>
    <source>
        <strain evidence="11">Yugu1</strain>
    </source>
</reference>
<dbReference type="PRINTS" id="PR01225">
    <property type="entry name" value="EXPANSNFAMLY"/>
</dbReference>
<evidence type="ECO:0000256" key="1">
    <source>
        <dbReference type="ARBA" id="ARBA00004191"/>
    </source>
</evidence>
<dbReference type="InterPro" id="IPR036908">
    <property type="entry name" value="RlpA-like_sf"/>
</dbReference>
<dbReference type="EnsemblPlants" id="KQK90062">
    <property type="protein sequence ID" value="KQK90062"/>
    <property type="gene ID" value="SETIT_040086mg"/>
</dbReference>
<evidence type="ECO:0000256" key="2">
    <source>
        <dbReference type="ARBA" id="ARBA00005650"/>
    </source>
</evidence>
<dbReference type="AlphaFoldDB" id="K4AME5"/>
<dbReference type="GO" id="GO:0005576">
    <property type="term" value="C:extracellular region"/>
    <property type="evidence" value="ECO:0007669"/>
    <property type="project" value="InterPro"/>
</dbReference>
<keyword evidence="4" id="KW-0964">Secreted</keyword>
<dbReference type="eggNOG" id="ENOG502QRTE">
    <property type="taxonomic scope" value="Eukaryota"/>
</dbReference>
<comment type="subcellular location">
    <subcellularLocation>
        <location evidence="1">Secreted</location>
        <location evidence="1">Cell wall</location>
    </subcellularLocation>
</comment>
<dbReference type="EMBL" id="CM003536">
    <property type="protein sequence ID" value="RCV43937.1"/>
    <property type="molecule type" value="Genomic_DNA"/>
</dbReference>
<dbReference type="Pfam" id="PF03330">
    <property type="entry name" value="DPBB_1"/>
    <property type="match status" value="1"/>
</dbReference>
<sequence length="271" mass="29061">MGSLPNVVVAAAAVVLAALVAGGSCDPSAPKVPPGPNITTDYGGRWLAAKATWYGQPVGAGPDDNGGACGIKNVNLPPYSGMTACGNLPIFKDGKGCGSCYQIRCGAPEECSNKPVTVFITDMNYDPIAPYHFDLSGTAFGSMAQAGLGDKLRHRGIIDLQFRRVRCKYAAGQKIVFHVEHGSNPNYLAVLVKFVANDGDIVQMDLKERASPEWKPMKLSWGAIWRMDTPKALRGPFSIRLTSESGKKLVATDVIPENWKPSTVYKSNIQF</sequence>
<organism evidence="12 13">
    <name type="scientific">Setaria italica</name>
    <name type="common">Foxtail millet</name>
    <name type="synonym">Panicum italicum</name>
    <dbReference type="NCBI Taxonomy" id="4555"/>
    <lineage>
        <taxon>Eukaryota</taxon>
        <taxon>Viridiplantae</taxon>
        <taxon>Streptophyta</taxon>
        <taxon>Embryophyta</taxon>
        <taxon>Tracheophyta</taxon>
        <taxon>Spermatophyta</taxon>
        <taxon>Magnoliopsida</taxon>
        <taxon>Liliopsida</taxon>
        <taxon>Poales</taxon>
        <taxon>Poaceae</taxon>
        <taxon>PACMAD clade</taxon>
        <taxon>Panicoideae</taxon>
        <taxon>Panicodae</taxon>
        <taxon>Paniceae</taxon>
        <taxon>Cenchrinae</taxon>
        <taxon>Setaria</taxon>
    </lineage>
</organism>
<dbReference type="InterPro" id="IPR007118">
    <property type="entry name" value="Expan_Lol_pI"/>
</dbReference>
<keyword evidence="5 8" id="KW-0732">Signal</keyword>
<evidence type="ECO:0000256" key="6">
    <source>
        <dbReference type="ARBA" id="ARBA00023180"/>
    </source>
</evidence>
<dbReference type="Gramene" id="KQK90062">
    <property type="protein sequence ID" value="KQK90062"/>
    <property type="gene ID" value="SETIT_040086mg"/>
</dbReference>
<dbReference type="InterPro" id="IPR007112">
    <property type="entry name" value="Expansin/allergen_DPBB_dom"/>
</dbReference>
<dbReference type="PROSITE" id="PS50843">
    <property type="entry name" value="EXPANSIN_CBD"/>
    <property type="match status" value="1"/>
</dbReference>
<evidence type="ECO:0000313" key="13">
    <source>
        <dbReference type="Proteomes" id="UP000004995"/>
    </source>
</evidence>
<feature type="domain" description="Expansin-like EG45" evidence="9">
    <location>
        <begin position="66"/>
        <end position="172"/>
    </location>
</feature>
<dbReference type="InterPro" id="IPR036749">
    <property type="entry name" value="Expansin_CBD_sf"/>
</dbReference>
<feature type="domain" description="Expansin-like CBD" evidence="10">
    <location>
        <begin position="186"/>
        <end position="267"/>
    </location>
</feature>
<dbReference type="EMBL" id="AGNK02005886">
    <property type="status" value="NOT_ANNOTATED_CDS"/>
    <property type="molecule type" value="Genomic_DNA"/>
</dbReference>
<evidence type="ECO:0000259" key="10">
    <source>
        <dbReference type="PROSITE" id="PS50843"/>
    </source>
</evidence>
<evidence type="ECO:0000256" key="7">
    <source>
        <dbReference type="ARBA" id="ARBA00023316"/>
    </source>
</evidence>
<keyword evidence="13" id="KW-1185">Reference proteome</keyword>
<evidence type="ECO:0008006" key="14">
    <source>
        <dbReference type="Google" id="ProtNLM"/>
    </source>
</evidence>
<feature type="signal peptide" evidence="8">
    <location>
        <begin position="1"/>
        <end position="25"/>
    </location>
</feature>
<name>K4AME5_SETIT</name>
<dbReference type="STRING" id="4555.K4AME5"/>
<evidence type="ECO:0000313" key="11">
    <source>
        <dbReference type="EMBL" id="RCV43937.1"/>
    </source>
</evidence>
<dbReference type="Gene3D" id="2.40.40.10">
    <property type="entry name" value="RlpA-like domain"/>
    <property type="match status" value="1"/>
</dbReference>
<keyword evidence="7" id="KW-0961">Cell wall biogenesis/degradation</keyword>
<dbReference type="Proteomes" id="UP000004995">
    <property type="component" value="Unassembled WGS sequence"/>
</dbReference>
<proteinExistence type="inferred from homology"/>
<dbReference type="GO" id="GO:0071555">
    <property type="term" value="P:cell wall organization"/>
    <property type="evidence" value="ECO:0007669"/>
    <property type="project" value="UniProtKB-KW"/>
</dbReference>
<dbReference type="GeneID" id="101786712"/>
<reference evidence="12" key="3">
    <citation type="submission" date="2018-08" db="UniProtKB">
        <authorList>
            <consortium name="EnsemblPlants"/>
        </authorList>
    </citation>
    <scope>IDENTIFICATION</scope>
    <source>
        <strain evidence="12">Yugu1</strain>
    </source>
</reference>
<dbReference type="SMART" id="SM00837">
    <property type="entry name" value="DPBB_1"/>
    <property type="match status" value="1"/>
</dbReference>
<dbReference type="PANTHER" id="PTHR31692">
    <property type="entry name" value="EXPANSIN-B3"/>
    <property type="match status" value="1"/>
</dbReference>
<evidence type="ECO:0000256" key="5">
    <source>
        <dbReference type="ARBA" id="ARBA00022729"/>
    </source>
</evidence>
<evidence type="ECO:0000313" key="12">
    <source>
        <dbReference type="EnsemblPlants" id="KQK90062"/>
    </source>
</evidence>
<keyword evidence="3" id="KW-0134">Cell wall</keyword>
<dbReference type="PRINTS" id="PR00829">
    <property type="entry name" value="LOLP1ALLERGN"/>
</dbReference>
<feature type="chain" id="PRO_5010129090" description="Expansin-like EG45 domain-containing protein" evidence="8">
    <location>
        <begin position="26"/>
        <end position="271"/>
    </location>
</feature>
<dbReference type="SUPFAM" id="SSF50685">
    <property type="entry name" value="Barwin-like endoglucanases"/>
    <property type="match status" value="1"/>
</dbReference>
<dbReference type="RefSeq" id="XP_004983746.1">
    <property type="nucleotide sequence ID" value="XM_004983689.1"/>
</dbReference>
<keyword evidence="6" id="KW-0325">Glycoprotein</keyword>
<dbReference type="OMA" id="QIRCGAP"/>